<gene>
    <name evidence="1" type="ORF">KPSA3_06229</name>
</gene>
<organism evidence="1 2">
    <name type="scientific">Pseudomonas syringae pv. actinidiae</name>
    <dbReference type="NCBI Taxonomy" id="103796"/>
    <lineage>
        <taxon>Bacteria</taxon>
        <taxon>Pseudomonadati</taxon>
        <taxon>Pseudomonadota</taxon>
        <taxon>Gammaproteobacteria</taxon>
        <taxon>Pseudomonadales</taxon>
        <taxon>Pseudomonadaceae</taxon>
        <taxon>Pseudomonas</taxon>
        <taxon>Pseudomonas syringae</taxon>
    </lineage>
</organism>
<dbReference type="AlphaFoldDB" id="A0AAN4TNQ9"/>
<protein>
    <submittedName>
        <fullName evidence="1">Recombinational DNA repair protein</fullName>
    </submittedName>
</protein>
<dbReference type="EMBL" id="BGKA01000247">
    <property type="protein sequence ID" value="GBH20205.1"/>
    <property type="molecule type" value="Genomic_DNA"/>
</dbReference>
<evidence type="ECO:0000313" key="2">
    <source>
        <dbReference type="Proteomes" id="UP000248291"/>
    </source>
</evidence>
<evidence type="ECO:0000313" key="1">
    <source>
        <dbReference type="EMBL" id="GBH20205.1"/>
    </source>
</evidence>
<name>A0AAN4TNQ9_PSESF</name>
<comment type="caution">
    <text evidence="1">The sequence shown here is derived from an EMBL/GenBank/DDBJ whole genome shotgun (WGS) entry which is preliminary data.</text>
</comment>
<proteinExistence type="predicted"/>
<dbReference type="Proteomes" id="UP000248291">
    <property type="component" value="Unassembled WGS sequence"/>
</dbReference>
<accession>A0AAN4TNQ9</accession>
<reference evidence="1 2" key="1">
    <citation type="submission" date="2018-04" db="EMBL/GenBank/DDBJ databases">
        <title>Draft genome sequence of Pseudomonas syringae pv. actinidiae biovar 3 strains isolated from kiwifruit in Kagawa prefecture.</title>
        <authorList>
            <person name="Tabuchi M."/>
            <person name="Saito M."/>
            <person name="Fujiwara S."/>
            <person name="Sasa N."/>
            <person name="Akimitsu K."/>
            <person name="Gomi K."/>
            <person name="Konishi-Sugita S."/>
            <person name="Hamano K."/>
            <person name="Kataoka I."/>
        </authorList>
    </citation>
    <scope>NUCLEOTIDE SEQUENCE [LARGE SCALE GENOMIC DNA]</scope>
    <source>
        <strain evidence="1 2">MAFF212211</strain>
    </source>
</reference>
<sequence>MFKHHDFFRLKVMPWVEQDFLLTRFAEAHSRIVNSLNGIQVDTRNVVGLEAEKNRRRVNPIALQLTHRLTTQHFG</sequence>